<dbReference type="InterPro" id="IPR047589">
    <property type="entry name" value="DUF11_rpt"/>
</dbReference>
<evidence type="ECO:0000313" key="3">
    <source>
        <dbReference type="Proteomes" id="UP000198538"/>
    </source>
</evidence>
<gene>
    <name evidence="2" type="ORF">SAMN05720606_10921</name>
</gene>
<sequence length="570" mass="61693">MSEIPGTLSHWLKNQSLVRFSSGTTELEQVAYSNTVVTPWIGPRIKVSKQCNVTTAALGQSLTYQIEIVNTGNRTAIVRVVDPISQETSLLPNSVLRNGIPLPGVSPAQGLPPSEIAPGAVLTYHFQVVIVRVPENLTLLNQAEVKYEFVTTESRTVNGTEKSNVVEVRIETSRLEVSLQVDRSNTFAGDILMYTVLVSNPGFAAATDAVLTVRLPQGAIFIPASVTINDMFAPQVTPDAGIDLGDIGPGSVVRVQYRVQVTVTQVTGSQAPDQLSSEAVLKYITAGKQEVVYSNVVTLIIVEPQISVVKTVSPVITTPGDTAKYHITVSNQSNYAVDAKLQDVLPAALVFVEGSLSWNGVKRPGSNPNTGINLGTLTARSELHIQFEAQVENKVAGAVTSTQHSYVNRAVLLYTFRLPDSRTVQRRLISNEAVLEVRLPVIQVHVEVFPPIVEQGGTVTFNVSVSNTGSLPARVQLGNILPQGAKWVGQESGPMQLNVPEYSTPRYLHIGELGAGSVKEFAYLVQLAPEQTGILQGTLTALYTYEWNAQRRSGETRSNEYTILVEAQDE</sequence>
<dbReference type="InterPro" id="IPR001434">
    <property type="entry name" value="OmcB-like_DUF11"/>
</dbReference>
<feature type="domain" description="DUF11" evidence="1">
    <location>
        <begin position="306"/>
        <end position="404"/>
    </location>
</feature>
<keyword evidence="3" id="KW-1185">Reference proteome</keyword>
<name>A0A1G5IL76_9BACL</name>
<dbReference type="PANTHER" id="PTHR34819">
    <property type="entry name" value="LARGE CYSTEINE-RICH PERIPLASMIC PROTEIN OMCB"/>
    <property type="match status" value="1"/>
</dbReference>
<dbReference type="NCBIfam" id="TIGR01451">
    <property type="entry name" value="B_ant_repeat"/>
    <property type="match status" value="3"/>
</dbReference>
<dbReference type="PANTHER" id="PTHR34819:SF3">
    <property type="entry name" value="CELL SURFACE PROTEIN"/>
    <property type="match status" value="1"/>
</dbReference>
<dbReference type="Proteomes" id="UP000198538">
    <property type="component" value="Unassembled WGS sequence"/>
</dbReference>
<protein>
    <submittedName>
        <fullName evidence="2">Conserved repeat domain-containing protein</fullName>
    </submittedName>
</protein>
<feature type="domain" description="DUF11" evidence="1">
    <location>
        <begin position="175"/>
        <end position="265"/>
    </location>
</feature>
<dbReference type="Gene3D" id="2.60.40.740">
    <property type="match status" value="1"/>
</dbReference>
<evidence type="ECO:0000259" key="1">
    <source>
        <dbReference type="Pfam" id="PF01345"/>
    </source>
</evidence>
<dbReference type="EMBL" id="FMVM01000009">
    <property type="protein sequence ID" value="SCY76876.1"/>
    <property type="molecule type" value="Genomic_DNA"/>
</dbReference>
<dbReference type="InterPro" id="IPR051172">
    <property type="entry name" value="Chlamydia_OmcB"/>
</dbReference>
<organism evidence="2 3">
    <name type="scientific">Paenibacillus polysaccharolyticus</name>
    <dbReference type="NCBI Taxonomy" id="582692"/>
    <lineage>
        <taxon>Bacteria</taxon>
        <taxon>Bacillati</taxon>
        <taxon>Bacillota</taxon>
        <taxon>Bacilli</taxon>
        <taxon>Bacillales</taxon>
        <taxon>Paenibacillaceae</taxon>
        <taxon>Paenibacillus</taxon>
    </lineage>
</organism>
<dbReference type="Pfam" id="PF01345">
    <property type="entry name" value="DUF11"/>
    <property type="match status" value="2"/>
</dbReference>
<dbReference type="AlphaFoldDB" id="A0A1G5IL76"/>
<dbReference type="RefSeq" id="WP_090920587.1">
    <property type="nucleotide sequence ID" value="NZ_FMVM01000009.1"/>
</dbReference>
<reference evidence="3" key="1">
    <citation type="submission" date="2016-10" db="EMBL/GenBank/DDBJ databases">
        <authorList>
            <person name="Varghese N."/>
            <person name="Submissions S."/>
        </authorList>
    </citation>
    <scope>NUCLEOTIDE SEQUENCE [LARGE SCALE GENOMIC DNA]</scope>
    <source>
        <strain evidence="3">BL9</strain>
    </source>
</reference>
<dbReference type="STRING" id="582692.SAMN05720606_10921"/>
<evidence type="ECO:0000313" key="2">
    <source>
        <dbReference type="EMBL" id="SCY76876.1"/>
    </source>
</evidence>
<proteinExistence type="predicted"/>
<accession>A0A1G5IL76</accession>